<organism evidence="3 4">
    <name type="scientific">Scylla paramamosain</name>
    <name type="common">Mud crab</name>
    <dbReference type="NCBI Taxonomy" id="85552"/>
    <lineage>
        <taxon>Eukaryota</taxon>
        <taxon>Metazoa</taxon>
        <taxon>Ecdysozoa</taxon>
        <taxon>Arthropoda</taxon>
        <taxon>Crustacea</taxon>
        <taxon>Multicrustacea</taxon>
        <taxon>Malacostraca</taxon>
        <taxon>Eumalacostraca</taxon>
        <taxon>Eucarida</taxon>
        <taxon>Decapoda</taxon>
        <taxon>Pleocyemata</taxon>
        <taxon>Brachyura</taxon>
        <taxon>Eubrachyura</taxon>
        <taxon>Portunoidea</taxon>
        <taxon>Portunidae</taxon>
        <taxon>Portuninae</taxon>
        <taxon>Scylla</taxon>
    </lineage>
</organism>
<evidence type="ECO:0000256" key="2">
    <source>
        <dbReference type="ARBA" id="ARBA00014933"/>
    </source>
</evidence>
<evidence type="ECO:0000313" key="4">
    <source>
        <dbReference type="Proteomes" id="UP001487740"/>
    </source>
</evidence>
<name>A0AAW0UB18_SCYPA</name>
<protein>
    <recommendedName>
        <fullName evidence="2">26S proteasome non-ATPase regulatory subunit 5</fullName>
    </recommendedName>
</protein>
<dbReference type="InterPro" id="IPR011989">
    <property type="entry name" value="ARM-like"/>
</dbReference>
<sequence>MSQLLPCVSPLEALERFRAELLRGFLHPAENVRRLVLKQALQCVESEAGVTCLASDSEMLHLVLKSVGDKCLGVVKLASSVVVKMCHQPAGLTAIFSPAGLAVIQEMVAQTDTTRFNVYELVVEVGLLGPTALSAAVTTGLLDRLLSEVTMGDGLTQLTALQVLTPLAMSPGGRRLLDEKGVTARLMYLLSLAKSDPIARLLTHGLLEFLGNIGQARPQQTLEEHGAVALMVLQLASGHLELDGDPSLQASALQAVARIGTSAEGKLALSKCKHEMDQVLETLGTEAVRGPTNLKVLSIEVLTQLFHLEPQELREEVVVVLELWWASTLNFSEVFKLARLPFPDLHMAALRLLISLARLPWGQRFICGEPGLLEYILNRTTETDKEGMEGKWTLVEAIVKSSSAPSIFSEDHMAMLEKYFRQGPFYSEAQLEVALEGQE</sequence>
<dbReference type="SUPFAM" id="SSF48371">
    <property type="entry name" value="ARM repeat"/>
    <property type="match status" value="1"/>
</dbReference>
<dbReference type="EMBL" id="JARAKH010000014">
    <property type="protein sequence ID" value="KAK8397303.1"/>
    <property type="molecule type" value="Genomic_DNA"/>
</dbReference>
<accession>A0AAW0UB18</accession>
<dbReference type="Gene3D" id="1.25.10.10">
    <property type="entry name" value="Leucine-rich Repeat Variant"/>
    <property type="match status" value="1"/>
</dbReference>
<dbReference type="PANTHER" id="PTHR13554">
    <property type="entry name" value="26S PROTEASOME NON-ATPASE REGULATORY SUBUNIT 5-RELATED"/>
    <property type="match status" value="1"/>
</dbReference>
<reference evidence="3 4" key="1">
    <citation type="submission" date="2023-03" db="EMBL/GenBank/DDBJ databases">
        <title>High-quality genome of Scylla paramamosain provides insights in environmental adaptation.</title>
        <authorList>
            <person name="Zhang L."/>
        </authorList>
    </citation>
    <scope>NUCLEOTIDE SEQUENCE [LARGE SCALE GENOMIC DNA]</scope>
    <source>
        <strain evidence="3">LZ_2023a</strain>
        <tissue evidence="3">Muscle</tissue>
    </source>
</reference>
<comment type="caution">
    <text evidence="3">The sequence shown here is derived from an EMBL/GenBank/DDBJ whole genome shotgun (WGS) entry which is preliminary data.</text>
</comment>
<dbReference type="EMBL" id="JARAKH010000014">
    <property type="protein sequence ID" value="KAK8397305.1"/>
    <property type="molecule type" value="Genomic_DNA"/>
</dbReference>
<dbReference type="AlphaFoldDB" id="A0AAW0UB18"/>
<dbReference type="InterPro" id="IPR016024">
    <property type="entry name" value="ARM-type_fold"/>
</dbReference>
<keyword evidence="4" id="KW-1185">Reference proteome</keyword>
<dbReference type="Pfam" id="PF10508">
    <property type="entry name" value="Proteasom_PSMB"/>
    <property type="match status" value="1"/>
</dbReference>
<dbReference type="Proteomes" id="UP001487740">
    <property type="component" value="Unassembled WGS sequence"/>
</dbReference>
<evidence type="ECO:0000256" key="1">
    <source>
        <dbReference type="ARBA" id="ARBA00006823"/>
    </source>
</evidence>
<gene>
    <name evidence="3" type="ORF">O3P69_004779</name>
</gene>
<dbReference type="PANTHER" id="PTHR13554:SF10">
    <property type="entry name" value="26S PROTEASOME NON-ATPASE REGULATORY SUBUNIT 5"/>
    <property type="match status" value="1"/>
</dbReference>
<proteinExistence type="inferred from homology"/>
<evidence type="ECO:0000313" key="3">
    <source>
        <dbReference type="EMBL" id="KAK8397304.1"/>
    </source>
</evidence>
<dbReference type="GO" id="GO:0043248">
    <property type="term" value="P:proteasome assembly"/>
    <property type="evidence" value="ECO:0007669"/>
    <property type="project" value="InterPro"/>
</dbReference>
<dbReference type="GO" id="GO:0005829">
    <property type="term" value="C:cytosol"/>
    <property type="evidence" value="ECO:0007669"/>
    <property type="project" value="TreeGrafter"/>
</dbReference>
<comment type="similarity">
    <text evidence="1">Belongs to the proteasome subunit S5B/HSM3 family.</text>
</comment>
<dbReference type="InterPro" id="IPR019538">
    <property type="entry name" value="PSMD5"/>
</dbReference>
<dbReference type="EMBL" id="JARAKH010000014">
    <property type="protein sequence ID" value="KAK8397304.1"/>
    <property type="molecule type" value="Genomic_DNA"/>
</dbReference>